<dbReference type="PANTHER" id="PTHR24198:SF165">
    <property type="entry name" value="ANKYRIN REPEAT-CONTAINING PROTEIN-RELATED"/>
    <property type="match status" value="1"/>
</dbReference>
<evidence type="ECO:0000313" key="5">
    <source>
        <dbReference type="Proteomes" id="UP000039046"/>
    </source>
</evidence>
<dbReference type="STRING" id="1531966.A0A0A1T8P3"/>
<dbReference type="EMBL" id="CDHN01000001">
    <property type="protein sequence ID" value="CEJ81719.1"/>
    <property type="molecule type" value="Genomic_DNA"/>
</dbReference>
<name>A0A0A1T8P3_9HYPO</name>
<accession>A0A0A1T8P3</accession>
<dbReference type="Proteomes" id="UP000039046">
    <property type="component" value="Unassembled WGS sequence"/>
</dbReference>
<dbReference type="HOGENOM" id="CLU_449918_0_0_1"/>
<dbReference type="InterPro" id="IPR036770">
    <property type="entry name" value="Ankyrin_rpt-contain_sf"/>
</dbReference>
<gene>
    <name evidence="4" type="ORF">VHEMI01833</name>
</gene>
<feature type="repeat" description="ANK" evidence="3">
    <location>
        <begin position="149"/>
        <end position="181"/>
    </location>
</feature>
<protein>
    <submittedName>
        <fullName evidence="4">Uncharacterized protein</fullName>
    </submittedName>
</protein>
<evidence type="ECO:0000256" key="3">
    <source>
        <dbReference type="PROSITE-ProRule" id="PRU00023"/>
    </source>
</evidence>
<evidence type="ECO:0000256" key="1">
    <source>
        <dbReference type="ARBA" id="ARBA00022737"/>
    </source>
</evidence>
<evidence type="ECO:0000313" key="4">
    <source>
        <dbReference type="EMBL" id="CEJ81719.1"/>
    </source>
</evidence>
<keyword evidence="5" id="KW-1185">Reference proteome</keyword>
<evidence type="ECO:0000256" key="2">
    <source>
        <dbReference type="ARBA" id="ARBA00023043"/>
    </source>
</evidence>
<dbReference type="PROSITE" id="PS50088">
    <property type="entry name" value="ANK_REPEAT"/>
    <property type="match status" value="2"/>
</dbReference>
<keyword evidence="1" id="KW-0677">Repeat</keyword>
<dbReference type="AlphaFoldDB" id="A0A0A1T8P3"/>
<feature type="repeat" description="ANK" evidence="3">
    <location>
        <begin position="497"/>
        <end position="529"/>
    </location>
</feature>
<dbReference type="PROSITE" id="PS50297">
    <property type="entry name" value="ANK_REP_REGION"/>
    <property type="match status" value="1"/>
</dbReference>
<organism evidence="4 5">
    <name type="scientific">[Torrubiella] hemipterigena</name>
    <dbReference type="NCBI Taxonomy" id="1531966"/>
    <lineage>
        <taxon>Eukaryota</taxon>
        <taxon>Fungi</taxon>
        <taxon>Dikarya</taxon>
        <taxon>Ascomycota</taxon>
        <taxon>Pezizomycotina</taxon>
        <taxon>Sordariomycetes</taxon>
        <taxon>Hypocreomycetidae</taxon>
        <taxon>Hypocreales</taxon>
        <taxon>Clavicipitaceae</taxon>
        <taxon>Clavicipitaceae incertae sedis</taxon>
        <taxon>'Torrubiella' clade</taxon>
    </lineage>
</organism>
<dbReference type="Gene3D" id="1.25.40.20">
    <property type="entry name" value="Ankyrin repeat-containing domain"/>
    <property type="match status" value="2"/>
</dbReference>
<dbReference type="SUPFAM" id="SSF48403">
    <property type="entry name" value="Ankyrin repeat"/>
    <property type="match status" value="2"/>
</dbReference>
<reference evidence="4 5" key="1">
    <citation type="journal article" date="2015" name="Genome Announc.">
        <title>Draft Genome Sequence and Gene Annotation of the Entomopathogenic Fungus Verticillium hemipterigenum.</title>
        <authorList>
            <person name="Horn F."/>
            <person name="Habel A."/>
            <person name="Scharf D.H."/>
            <person name="Dworschak J."/>
            <person name="Brakhage A.A."/>
            <person name="Guthke R."/>
            <person name="Hertweck C."/>
            <person name="Linde J."/>
        </authorList>
    </citation>
    <scope>NUCLEOTIDE SEQUENCE [LARGE SCALE GENOMIC DNA]</scope>
</reference>
<dbReference type="Pfam" id="PF12796">
    <property type="entry name" value="Ank_2"/>
    <property type="match status" value="2"/>
</dbReference>
<dbReference type="SMART" id="SM00248">
    <property type="entry name" value="ANK"/>
    <property type="match status" value="10"/>
</dbReference>
<dbReference type="OrthoDB" id="426293at2759"/>
<sequence length="607" mass="68677">MIQIIALPGEILTHISLFLNSRHDAASLSYTCKALHQVGQDRMYQVGGSQHLLCNWAIKTGDVELFRRVLAAGKVRGDMKMLCFACKYGHIDIVDELIKIDEVYKKLINFPNYGKVHPLYHASRYGHVDVMRRLLALPNTNPNKFNGVRRKTALDAAALQTNPDVVRILFESGAVLHFDNSCQPPLFVAVSSGHTAVADELLEGERRARSRPADWDELIYSFLRFTGTGNKQEVDKFILDHLAPCAPGRVLAAAAMQGRLHILETMVQQNPSPVQLVTSTILRELYPSIFYSDWAVHVCRLLVEHGAIVTETGNPTLPTPTHYAVAANNLRAAEYFYHKELDTGPPHNHYVGLLNRADSVSMFEFLFQESRDLDSVDDQGYTPLLYKIKNWNHYRQDGRTFLDAVKMFLQNGSDPNFVGPAGETPLSLAVTERCASIAPSLVKLLTDFGAELKDPTNAIEQDYYPMNFLQILVGTYRYQTAELLLDHGGKLYYTDRQGWTPIMHAAYCRDIDLLRLLINRGADVFEKDEKRRTLLAILSTSYENWPRPQASLNETIACIQLLIDMGVDFEEPDINGKKPIDLTENGYEKEFYLRHKKELMGMEERGL</sequence>
<dbReference type="PANTHER" id="PTHR24198">
    <property type="entry name" value="ANKYRIN REPEAT AND PROTEIN KINASE DOMAIN-CONTAINING PROTEIN"/>
    <property type="match status" value="1"/>
</dbReference>
<keyword evidence="2 3" id="KW-0040">ANK repeat</keyword>
<proteinExistence type="predicted"/>
<dbReference type="InterPro" id="IPR002110">
    <property type="entry name" value="Ankyrin_rpt"/>
</dbReference>